<name>A0ABD3WFN3_SINWO</name>
<feature type="compositionally biased region" description="Basic and acidic residues" evidence="1">
    <location>
        <begin position="1"/>
        <end position="10"/>
    </location>
</feature>
<feature type="compositionally biased region" description="Basic and acidic residues" evidence="1">
    <location>
        <begin position="48"/>
        <end position="82"/>
    </location>
</feature>
<keyword evidence="3" id="KW-1185">Reference proteome</keyword>
<feature type="region of interest" description="Disordered" evidence="1">
    <location>
        <begin position="1"/>
        <end position="110"/>
    </location>
</feature>
<accession>A0ABD3WFN3</accession>
<reference evidence="2 3" key="1">
    <citation type="submission" date="2024-11" db="EMBL/GenBank/DDBJ databases">
        <title>Chromosome-level genome assembly of the freshwater bivalve Anodonta woodiana.</title>
        <authorList>
            <person name="Chen X."/>
        </authorList>
    </citation>
    <scope>NUCLEOTIDE SEQUENCE [LARGE SCALE GENOMIC DNA]</scope>
    <source>
        <strain evidence="2">MN2024</strain>
        <tissue evidence="2">Gills</tissue>
    </source>
</reference>
<dbReference type="PANTHER" id="PTHR15967">
    <property type="entry name" value="E2F-ASSOCIATED PHOSPHOPROTEIN"/>
    <property type="match status" value="1"/>
</dbReference>
<evidence type="ECO:0000313" key="3">
    <source>
        <dbReference type="Proteomes" id="UP001634394"/>
    </source>
</evidence>
<dbReference type="AlphaFoldDB" id="A0ABD3WFN3"/>
<feature type="compositionally biased region" description="Basic and acidic residues" evidence="1">
    <location>
        <begin position="97"/>
        <end position="110"/>
    </location>
</feature>
<dbReference type="EMBL" id="JBJQND010000006">
    <property type="protein sequence ID" value="KAL3872749.1"/>
    <property type="molecule type" value="Genomic_DNA"/>
</dbReference>
<gene>
    <name evidence="2" type="ORF">ACJMK2_035953</name>
</gene>
<comment type="caution">
    <text evidence="2">The sequence shown here is derived from an EMBL/GenBank/DDBJ whole genome shotgun (WGS) entry which is preliminary data.</text>
</comment>
<dbReference type="Proteomes" id="UP001634394">
    <property type="component" value="Unassembled WGS sequence"/>
</dbReference>
<protein>
    <recommendedName>
        <fullName evidence="4">E2F-associated phosphoprotein</fullName>
    </recommendedName>
</protein>
<dbReference type="Pfam" id="PF10238">
    <property type="entry name" value="Eapp_C"/>
    <property type="match status" value="1"/>
</dbReference>
<feature type="compositionally biased region" description="Polar residues" evidence="1">
    <location>
        <begin position="83"/>
        <end position="95"/>
    </location>
</feature>
<evidence type="ECO:0000313" key="2">
    <source>
        <dbReference type="EMBL" id="KAL3872749.1"/>
    </source>
</evidence>
<proteinExistence type="predicted"/>
<organism evidence="2 3">
    <name type="scientific">Sinanodonta woodiana</name>
    <name type="common">Chinese pond mussel</name>
    <name type="synonym">Anodonta woodiana</name>
    <dbReference type="NCBI Taxonomy" id="1069815"/>
    <lineage>
        <taxon>Eukaryota</taxon>
        <taxon>Metazoa</taxon>
        <taxon>Spiralia</taxon>
        <taxon>Lophotrochozoa</taxon>
        <taxon>Mollusca</taxon>
        <taxon>Bivalvia</taxon>
        <taxon>Autobranchia</taxon>
        <taxon>Heteroconchia</taxon>
        <taxon>Palaeoheterodonta</taxon>
        <taxon>Unionida</taxon>
        <taxon>Unionoidea</taxon>
        <taxon>Unionidae</taxon>
        <taxon>Unioninae</taxon>
        <taxon>Sinanodonta</taxon>
    </lineage>
</organism>
<evidence type="ECO:0000256" key="1">
    <source>
        <dbReference type="SAM" id="MobiDB-lite"/>
    </source>
</evidence>
<sequence length="293" mass="33535">MLTPYDRDYDYLDLEDDSDQEKAESSDDDIDILLFGTPEQKRKLYKKSKGDKSSSEDDFEKEMNAELKSKVKAIEKTRRQLGTDDNVQPGTSGVDSLNKDGGTEDPQKYYDDVYFDSDEEDMVAQGDASKKKHPLLSNDELLYDPDLDDEDQHWVDQQKESYRVKQPASTDESPGKVKPVQSSDAVLNCPACMTTLCLDCQRHETYMNQYRAMFVMNCVVDDTERLKFPKGNAKEKRRKRKKQMVSNSLNANSAADVDEDWFNPVKCSECSTVVAVYDDDEVYHFFNVLASYA</sequence>
<feature type="region of interest" description="Disordered" evidence="1">
    <location>
        <begin position="158"/>
        <end position="180"/>
    </location>
</feature>
<dbReference type="InterPro" id="IPR019370">
    <property type="entry name" value="E2F-assoc_phosphoprotein"/>
</dbReference>
<evidence type="ECO:0008006" key="4">
    <source>
        <dbReference type="Google" id="ProtNLM"/>
    </source>
</evidence>
<dbReference type="PANTHER" id="PTHR15967:SF0">
    <property type="entry name" value="E2F-ASSOCIATED PHOSPHOPROTEIN"/>
    <property type="match status" value="1"/>
</dbReference>